<evidence type="ECO:0000313" key="1">
    <source>
        <dbReference type="EMBL" id="CCV03376.1"/>
    </source>
</evidence>
<organism evidence="1 2">
    <name type="scientific">Mesorhizobium metallidurans STM 2683</name>
    <dbReference type="NCBI Taxonomy" id="1297569"/>
    <lineage>
        <taxon>Bacteria</taxon>
        <taxon>Pseudomonadati</taxon>
        <taxon>Pseudomonadota</taxon>
        <taxon>Alphaproteobacteria</taxon>
        <taxon>Hyphomicrobiales</taxon>
        <taxon>Phyllobacteriaceae</taxon>
        <taxon>Mesorhizobium</taxon>
    </lineage>
</organism>
<sequence>MMARRRSSPGFLGMFGRSGDLRQLDAALRGVDLHPALVPEGVKLTIVNLMKDHWSDEPPPQAYPSVARLFGYCIAGPEAFERSNGRENMLDAERRIEAALETGDSFDAQIVLMTLHAKLISAEVVERYGLSVD</sequence>
<keyword evidence="2" id="KW-1185">Reference proteome</keyword>
<proteinExistence type="predicted"/>
<evidence type="ECO:0000313" key="2">
    <source>
        <dbReference type="Proteomes" id="UP000012062"/>
    </source>
</evidence>
<dbReference type="STRING" id="1297569.MESS2_1040021"/>
<dbReference type="eggNOG" id="ENOG5032RSU">
    <property type="taxonomic scope" value="Bacteria"/>
</dbReference>
<dbReference type="AlphaFoldDB" id="M5EUM3"/>
<reference evidence="1 2" key="1">
    <citation type="submission" date="2013-02" db="EMBL/GenBank/DDBJ databases">
        <authorList>
            <person name="Genoscope - CEA"/>
        </authorList>
    </citation>
    <scope>NUCLEOTIDE SEQUENCE [LARGE SCALE GENOMIC DNA]</scope>
    <source>
        <strain evidence="1 2">STM 2683</strain>
    </source>
</reference>
<gene>
    <name evidence="1" type="ORF">MESS2_1040021</name>
</gene>
<dbReference type="Proteomes" id="UP000012062">
    <property type="component" value="Unassembled WGS sequence"/>
</dbReference>
<comment type="caution">
    <text evidence="1">The sequence shown here is derived from an EMBL/GenBank/DDBJ whole genome shotgun (WGS) entry which is preliminary data.</text>
</comment>
<name>M5EUM3_9HYPH</name>
<protein>
    <submittedName>
        <fullName evidence="1">Uncharacterized protein</fullName>
    </submittedName>
</protein>
<dbReference type="EMBL" id="CAUM01000007">
    <property type="protein sequence ID" value="CCV03376.1"/>
    <property type="molecule type" value="Genomic_DNA"/>
</dbReference>
<accession>M5EUM3</accession>